<comment type="caution">
    <text evidence="4">The sequence shown here is derived from an EMBL/GenBank/DDBJ whole genome shotgun (WGS) entry which is preliminary data.</text>
</comment>
<evidence type="ECO:0000256" key="1">
    <source>
        <dbReference type="ARBA" id="ARBA00033738"/>
    </source>
</evidence>
<comment type="similarity">
    <text evidence="2">Belongs to the encapsulin family. Family 1 subfamily.</text>
</comment>
<dbReference type="Gene3D" id="3.30.2320.10">
    <property type="entry name" value="hypothetical protein PF0899 domain"/>
    <property type="match status" value="1"/>
</dbReference>
<dbReference type="Pfam" id="PF04454">
    <property type="entry name" value="Linocin_M18"/>
    <property type="match status" value="1"/>
</dbReference>
<organism evidence="4">
    <name type="scientific">Candidatus Atribacter allofermentans</name>
    <dbReference type="NCBI Taxonomy" id="1852833"/>
    <lineage>
        <taxon>Bacteria</taxon>
        <taxon>Pseudomonadati</taxon>
        <taxon>Atribacterota</taxon>
        <taxon>Atribacteria</taxon>
        <taxon>Atribacterales</taxon>
        <taxon>Atribacteraceae</taxon>
        <taxon>Atribacter</taxon>
    </lineage>
</organism>
<dbReference type="EMBL" id="MWBQ01000066">
    <property type="protein sequence ID" value="OQA58749.1"/>
    <property type="molecule type" value="Genomic_DNA"/>
</dbReference>
<evidence type="ECO:0000256" key="3">
    <source>
        <dbReference type="ARBA" id="ARBA00033787"/>
    </source>
</evidence>
<dbReference type="AlphaFoldDB" id="A0A1V5SW53"/>
<dbReference type="PANTHER" id="PTHR37165:SF1">
    <property type="entry name" value="TYPE 1 ENCAPSULIN SHELL PROTEIN"/>
    <property type="match status" value="1"/>
</dbReference>
<dbReference type="NCBIfam" id="NF041155">
    <property type="entry name" value="encap_f1"/>
    <property type="match status" value="1"/>
</dbReference>
<keyword evidence="4" id="KW-0378">Hydrolase</keyword>
<sequence length="267" mass="29898">MDILKRNLAPITDQAWQEIDRQAKKVFLNQLTARHFIDVIGPKGWDYAGIGLGRLSVPENQREGDVRFGIHMVQPLVEIRTSFQLDLWELDNINRGAVDVDFTPLIDAAKQTALFEEKAIYHGFEPGDIDGILPVLEYEPLPFSHDPGEFLGTAIEATTILNDASVEGPYALLINPLLWADLAGIKSGYPLNKSIENIVKATIIPVPILEDALLVSSRGRDFELILGHDLSIGYENHDDKYVNLFFTESFTFRVLDPSVFVRLILGD</sequence>
<name>A0A1V5SW53_9BACT</name>
<dbReference type="Proteomes" id="UP000485569">
    <property type="component" value="Unassembled WGS sequence"/>
</dbReference>
<evidence type="ECO:0000256" key="2">
    <source>
        <dbReference type="ARBA" id="ARBA00033743"/>
    </source>
</evidence>
<accession>A0A1V5SW53</accession>
<dbReference type="Gene3D" id="3.30.2400.30">
    <property type="match status" value="1"/>
</dbReference>
<dbReference type="PANTHER" id="PTHR37165">
    <property type="entry name" value="PEPTIDASE U56 FAMILY"/>
    <property type="match status" value="1"/>
</dbReference>
<protein>
    <submittedName>
        <fullName evidence="4">Maritimacin</fullName>
        <ecNumber evidence="4">3.4.-.-</ecNumber>
    </submittedName>
</protein>
<evidence type="ECO:0000313" key="4">
    <source>
        <dbReference type="EMBL" id="OQA58749.1"/>
    </source>
</evidence>
<gene>
    <name evidence="4" type="ORF">BWY41_00958</name>
</gene>
<comment type="subcellular location">
    <subcellularLocation>
        <location evidence="1">Encapsulin nanocompartment</location>
    </subcellularLocation>
</comment>
<dbReference type="GO" id="GO:0016787">
    <property type="term" value="F:hydrolase activity"/>
    <property type="evidence" value="ECO:0007669"/>
    <property type="project" value="UniProtKB-KW"/>
</dbReference>
<dbReference type="InterPro" id="IPR007544">
    <property type="entry name" value="ENCAP"/>
</dbReference>
<dbReference type="GO" id="GO:0140737">
    <property type="term" value="C:encapsulin nanocompartment"/>
    <property type="evidence" value="ECO:0007669"/>
    <property type="project" value="UniProtKB-SubCell"/>
</dbReference>
<dbReference type="EC" id="3.4.-.-" evidence="4"/>
<proteinExistence type="inferred from homology"/>
<dbReference type="PIRSF" id="PIRSF019254">
    <property type="entry name" value="CFP29"/>
    <property type="match status" value="1"/>
</dbReference>
<dbReference type="InterPro" id="IPR051429">
    <property type="entry name" value="Encapsulin_nc"/>
</dbReference>
<keyword evidence="3" id="KW-1284">Encapsulin nanocompartment</keyword>
<reference evidence="4" key="1">
    <citation type="submission" date="2017-02" db="EMBL/GenBank/DDBJ databases">
        <title>Delving into the versatile metabolic prowess of the omnipresent phylum Bacteroidetes.</title>
        <authorList>
            <person name="Nobu M.K."/>
            <person name="Mei R."/>
            <person name="Narihiro T."/>
            <person name="Kuroda K."/>
            <person name="Liu W.-T."/>
        </authorList>
    </citation>
    <scope>NUCLEOTIDE SEQUENCE</scope>
    <source>
        <strain evidence="4">ADurb.Bin276</strain>
    </source>
</reference>